<accession>A0AAV4LQW4</accession>
<feature type="compositionally biased region" description="Low complexity" evidence="1">
    <location>
        <begin position="53"/>
        <end position="64"/>
    </location>
</feature>
<feature type="compositionally biased region" description="Basic and acidic residues" evidence="1">
    <location>
        <begin position="74"/>
        <end position="83"/>
    </location>
</feature>
<sequence length="352" mass="39160">MLTRHRLVSQGFGQNLFRDTPQKGSSQKGVTRRPSRKEMRRRDGGQTHQELTPNEASAESPAAAIKNEAPAWGRTEKKFDVKSSHRKEVRQDAKGDSKHDQPTDPVLVAAAEVSSGSQQFGGRVMFGANIRSPGVNSYASVAKGAGSPNETQQLPNHAKNEPARRSQEGEAEEDIVKSMLMLYRTRFGEFRKSNEHLHRNSHNRHSPQRHRDAAAVNRSIQSGSFTAVSSHSSEFAGGGSGESELQRVSSVELSARHSGEGASHGPGPSAVARVEENGEAAADEQGSYSSRQRRHDAGRNHYVDRRRRNYNERFVAEGEDRSFGNYGKFRNRFNGQHNHKRNFKKEERPQEA</sequence>
<evidence type="ECO:0000313" key="3">
    <source>
        <dbReference type="Proteomes" id="UP001497744"/>
    </source>
</evidence>
<evidence type="ECO:0000313" key="2">
    <source>
        <dbReference type="EMBL" id="GIX62632.1"/>
    </source>
</evidence>
<dbReference type="AlphaFoldDB" id="A0AAV4LQW4"/>
<proteinExistence type="predicted"/>
<feature type="compositionally biased region" description="Basic and acidic residues" evidence="1">
    <location>
        <begin position="158"/>
        <end position="168"/>
    </location>
</feature>
<evidence type="ECO:0008006" key="4">
    <source>
        <dbReference type="Google" id="ProtNLM"/>
    </source>
</evidence>
<feature type="compositionally biased region" description="Basic and acidic residues" evidence="1">
    <location>
        <begin position="36"/>
        <end position="45"/>
    </location>
</feature>
<dbReference type="Proteomes" id="UP001497744">
    <property type="component" value="Unassembled WGS sequence"/>
</dbReference>
<name>A0AAV4LQW4_BABCB</name>
<protein>
    <recommendedName>
        <fullName evidence="4">Btz domain-containing protein</fullName>
    </recommendedName>
</protein>
<feature type="region of interest" description="Disordered" evidence="1">
    <location>
        <begin position="139"/>
        <end position="173"/>
    </location>
</feature>
<dbReference type="EMBL" id="BPLF01000002">
    <property type="protein sequence ID" value="GIX62632.1"/>
    <property type="molecule type" value="Genomic_DNA"/>
</dbReference>
<feature type="compositionally biased region" description="Basic residues" evidence="1">
    <location>
        <begin position="199"/>
        <end position="208"/>
    </location>
</feature>
<feature type="compositionally biased region" description="Basic and acidic residues" evidence="1">
    <location>
        <begin position="89"/>
        <end position="102"/>
    </location>
</feature>
<comment type="caution">
    <text evidence="2">The sequence shown here is derived from an EMBL/GenBank/DDBJ whole genome shotgun (WGS) entry which is preliminary data.</text>
</comment>
<feature type="region of interest" description="Disordered" evidence="1">
    <location>
        <begin position="1"/>
        <end position="103"/>
    </location>
</feature>
<feature type="compositionally biased region" description="Polar residues" evidence="1">
    <location>
        <begin position="218"/>
        <end position="228"/>
    </location>
</feature>
<dbReference type="RefSeq" id="XP_067714701.1">
    <property type="nucleotide sequence ID" value="XM_067858600.1"/>
</dbReference>
<feature type="compositionally biased region" description="Basic and acidic residues" evidence="1">
    <location>
        <begin position="295"/>
        <end position="322"/>
    </location>
</feature>
<reference evidence="2 3" key="1">
    <citation type="submission" date="2021-06" db="EMBL/GenBank/DDBJ databases">
        <title>Genome sequence of Babesia caballi.</title>
        <authorList>
            <person name="Yamagishi J."/>
            <person name="Kidaka T."/>
            <person name="Ochi A."/>
        </authorList>
    </citation>
    <scope>NUCLEOTIDE SEQUENCE [LARGE SCALE GENOMIC DNA]</scope>
    <source>
        <strain evidence="2">USDA-D6B2</strain>
    </source>
</reference>
<gene>
    <name evidence="2" type="ORF">BcabD6B2_20670</name>
</gene>
<feature type="region of interest" description="Disordered" evidence="1">
    <location>
        <begin position="193"/>
        <end position="352"/>
    </location>
</feature>
<organism evidence="2 3">
    <name type="scientific">Babesia caballi</name>
    <dbReference type="NCBI Taxonomy" id="5871"/>
    <lineage>
        <taxon>Eukaryota</taxon>
        <taxon>Sar</taxon>
        <taxon>Alveolata</taxon>
        <taxon>Apicomplexa</taxon>
        <taxon>Aconoidasida</taxon>
        <taxon>Piroplasmida</taxon>
        <taxon>Babesiidae</taxon>
        <taxon>Babesia</taxon>
    </lineage>
</organism>
<keyword evidence="3" id="KW-1185">Reference proteome</keyword>
<dbReference type="GeneID" id="94194113"/>
<evidence type="ECO:0000256" key="1">
    <source>
        <dbReference type="SAM" id="MobiDB-lite"/>
    </source>
</evidence>